<comment type="caution">
    <text evidence="3">The sequence shown here is derived from an EMBL/GenBank/DDBJ whole genome shotgun (WGS) entry which is preliminary data.</text>
</comment>
<feature type="domain" description="Ice-binding protein C-terminal" evidence="2">
    <location>
        <begin position="188"/>
        <end position="210"/>
    </location>
</feature>
<dbReference type="EMBL" id="JACBAZ010000006">
    <property type="protein sequence ID" value="NWK56799.1"/>
    <property type="molecule type" value="Genomic_DNA"/>
</dbReference>
<reference evidence="3 4" key="1">
    <citation type="submission" date="2020-07" db="EMBL/GenBank/DDBJ databases">
        <title>Roseicoccus Jingziensis gen. nov., sp. nov., isolated from coastal seawater.</title>
        <authorList>
            <person name="Feng X."/>
        </authorList>
    </citation>
    <scope>NUCLEOTIDE SEQUENCE [LARGE SCALE GENOMIC DNA]</scope>
    <source>
        <strain evidence="3 4">N1E253</strain>
    </source>
</reference>
<dbReference type="NCBIfam" id="TIGR02595">
    <property type="entry name" value="PEP_CTERM"/>
    <property type="match status" value="1"/>
</dbReference>
<name>A0A851GHX1_9BACT</name>
<protein>
    <submittedName>
        <fullName evidence="3">PEP-CTERM sorting domain-containing protein</fullName>
    </submittedName>
</protein>
<feature type="signal peptide" evidence="1">
    <location>
        <begin position="1"/>
        <end position="19"/>
    </location>
</feature>
<evidence type="ECO:0000313" key="4">
    <source>
        <dbReference type="Proteomes" id="UP000557872"/>
    </source>
</evidence>
<dbReference type="AlphaFoldDB" id="A0A851GHX1"/>
<accession>A0A851GHX1</accession>
<gene>
    <name evidence="3" type="ORF">HW115_14345</name>
</gene>
<evidence type="ECO:0000256" key="1">
    <source>
        <dbReference type="SAM" id="SignalP"/>
    </source>
</evidence>
<dbReference type="InterPro" id="IPR013424">
    <property type="entry name" value="Ice-binding_C"/>
</dbReference>
<keyword evidence="1" id="KW-0732">Signal</keyword>
<keyword evidence="4" id="KW-1185">Reference proteome</keyword>
<sequence length="211" mass="21881">MKLTHTLAVFAASSIAASAATTLTYDGTNDGTGSYGGQTFTASDSDFVTTGDALSNPFALQTIEIAKWSTSDYTTAQTAVYANIYDGNTFLGSSTNTVDFTVRVDGIIGDDADDAWLFSGVTALENLDSSKVYSIRYSTTDTAGDFTFLRPGLINDAAALTGGNLLDSSGNPASAGWDTRMVITTGPAVPEPSSAALLGLGGLALILRRRK</sequence>
<dbReference type="Pfam" id="PF07589">
    <property type="entry name" value="PEP-CTERM"/>
    <property type="match status" value="1"/>
</dbReference>
<dbReference type="RefSeq" id="WP_178933599.1">
    <property type="nucleotide sequence ID" value="NZ_JACBAZ010000006.1"/>
</dbReference>
<dbReference type="Proteomes" id="UP000557872">
    <property type="component" value="Unassembled WGS sequence"/>
</dbReference>
<proteinExistence type="predicted"/>
<organism evidence="3 4">
    <name type="scientific">Oceaniferula marina</name>
    <dbReference type="NCBI Taxonomy" id="2748318"/>
    <lineage>
        <taxon>Bacteria</taxon>
        <taxon>Pseudomonadati</taxon>
        <taxon>Verrucomicrobiota</taxon>
        <taxon>Verrucomicrobiia</taxon>
        <taxon>Verrucomicrobiales</taxon>
        <taxon>Verrucomicrobiaceae</taxon>
        <taxon>Oceaniferula</taxon>
    </lineage>
</organism>
<evidence type="ECO:0000259" key="2">
    <source>
        <dbReference type="Pfam" id="PF07589"/>
    </source>
</evidence>
<evidence type="ECO:0000313" key="3">
    <source>
        <dbReference type="EMBL" id="NWK56799.1"/>
    </source>
</evidence>
<feature type="chain" id="PRO_5032601012" evidence="1">
    <location>
        <begin position="20"/>
        <end position="211"/>
    </location>
</feature>